<dbReference type="SUPFAM" id="SSF50324">
    <property type="entry name" value="Inorganic pyrophosphatase"/>
    <property type="match status" value="1"/>
</dbReference>
<feature type="binding site" evidence="5">
    <location>
        <position position="30"/>
    </location>
    <ligand>
        <name>substrate</name>
    </ligand>
</feature>
<feature type="binding site" evidence="5">
    <location>
        <position position="42"/>
    </location>
    <ligand>
        <name>substrate</name>
    </ligand>
</feature>
<feature type="binding site" evidence="5">
    <location>
        <position position="52"/>
    </location>
    <ligand>
        <name>Mg(2+)</name>
        <dbReference type="ChEBI" id="CHEBI:18420"/>
        <label>1</label>
    </ligand>
</feature>
<dbReference type="AlphaFoldDB" id="A0A1F7YBH4"/>
<keyword evidence="2 5" id="KW-0479">Metal-binding</keyword>
<dbReference type="InterPro" id="IPR008162">
    <property type="entry name" value="Pyrophosphatase"/>
</dbReference>
<evidence type="ECO:0000256" key="5">
    <source>
        <dbReference type="HAMAP-Rule" id="MF_00209"/>
    </source>
</evidence>
<proteinExistence type="inferred from homology"/>
<dbReference type="GO" id="GO:0005737">
    <property type="term" value="C:cytoplasm"/>
    <property type="evidence" value="ECO:0007669"/>
    <property type="project" value="UniProtKB-SubCell"/>
</dbReference>
<dbReference type="CDD" id="cd00412">
    <property type="entry name" value="pyrophosphatase"/>
    <property type="match status" value="1"/>
</dbReference>
<dbReference type="HAMAP" id="MF_00209">
    <property type="entry name" value="Inorganic_PPase"/>
    <property type="match status" value="1"/>
</dbReference>
<keyword evidence="4 5" id="KW-0460">Magnesium</keyword>
<comment type="catalytic activity">
    <reaction evidence="5">
        <text>diphosphate + H2O = 2 phosphate + H(+)</text>
        <dbReference type="Rhea" id="RHEA:24576"/>
        <dbReference type="ChEBI" id="CHEBI:15377"/>
        <dbReference type="ChEBI" id="CHEBI:15378"/>
        <dbReference type="ChEBI" id="CHEBI:33019"/>
        <dbReference type="ChEBI" id="CHEBI:43474"/>
        <dbReference type="EC" id="3.6.1.1"/>
    </reaction>
</comment>
<dbReference type="GO" id="GO:0004427">
    <property type="term" value="F:inorganic diphosphate phosphatase activity"/>
    <property type="evidence" value="ECO:0007669"/>
    <property type="project" value="UniProtKB-UniRule"/>
</dbReference>
<sequence length="161" mass="18197">MDFKAYIEISAGSSIKYEVDGETGELTVDRFLHTAFVYPFNYGFVKNTKGEDGDPLDVLILSSLPVQPGVVMKCHALGLLAMEDEEGIDTKILAVPDQKIDPVYGIFEKVKDIPKPTLDKIKHFFENYKTLEPGKWVKVQNFGERYEAEELMVRSSNENQS</sequence>
<name>A0A1F7YBH4_9BACT</name>
<gene>
    <name evidence="5" type="primary">ppa</name>
    <name evidence="6" type="ORF">A2627_02715</name>
</gene>
<dbReference type="GO" id="GO:0000287">
    <property type="term" value="F:magnesium ion binding"/>
    <property type="evidence" value="ECO:0007669"/>
    <property type="project" value="UniProtKB-UniRule"/>
</dbReference>
<dbReference type="Gene3D" id="3.90.80.10">
    <property type="entry name" value="Inorganic pyrophosphatase"/>
    <property type="match status" value="1"/>
</dbReference>
<evidence type="ECO:0000256" key="3">
    <source>
        <dbReference type="ARBA" id="ARBA00022801"/>
    </source>
</evidence>
<reference evidence="6 7" key="1">
    <citation type="journal article" date="2016" name="Nat. Commun.">
        <title>Thousands of microbial genomes shed light on interconnected biogeochemical processes in an aquifer system.</title>
        <authorList>
            <person name="Anantharaman K."/>
            <person name="Brown C.T."/>
            <person name="Hug L.A."/>
            <person name="Sharon I."/>
            <person name="Castelle C.J."/>
            <person name="Probst A.J."/>
            <person name="Thomas B.C."/>
            <person name="Singh A."/>
            <person name="Wilkins M.J."/>
            <person name="Karaoz U."/>
            <person name="Brodie E.L."/>
            <person name="Williams K.H."/>
            <person name="Hubbard S.S."/>
            <person name="Banfield J.F."/>
        </authorList>
    </citation>
    <scope>NUCLEOTIDE SEQUENCE [LARGE SCALE GENOMIC DNA]</scope>
</reference>
<feature type="binding site" evidence="5">
    <location>
        <position position="16"/>
    </location>
    <ligand>
        <name>substrate</name>
    </ligand>
</feature>
<keyword evidence="5" id="KW-0963">Cytoplasm</keyword>
<comment type="cofactor">
    <cofactor evidence="1 5">
        <name>Mg(2+)</name>
        <dbReference type="ChEBI" id="CHEBI:18420"/>
    </cofactor>
</comment>
<dbReference type="PANTHER" id="PTHR10286">
    <property type="entry name" value="INORGANIC PYROPHOSPHATASE"/>
    <property type="match status" value="1"/>
</dbReference>
<dbReference type="Proteomes" id="UP000178851">
    <property type="component" value="Unassembled WGS sequence"/>
</dbReference>
<evidence type="ECO:0000256" key="4">
    <source>
        <dbReference type="ARBA" id="ARBA00022842"/>
    </source>
</evidence>
<feature type="binding site" evidence="5">
    <location>
        <position position="89"/>
    </location>
    <ligand>
        <name>Mg(2+)</name>
        <dbReference type="ChEBI" id="CHEBI:18420"/>
        <label>1</label>
    </ligand>
</feature>
<comment type="function">
    <text evidence="5">Catalyzes the hydrolysis of inorganic pyrophosphate (PPi) forming two phosphate ions.</text>
</comment>
<dbReference type="GO" id="GO:0006796">
    <property type="term" value="P:phosphate-containing compound metabolic process"/>
    <property type="evidence" value="ECO:0007669"/>
    <property type="project" value="InterPro"/>
</dbReference>
<feature type="binding site" evidence="5">
    <location>
        <position position="57"/>
    </location>
    <ligand>
        <name>Mg(2+)</name>
        <dbReference type="ChEBI" id="CHEBI:18420"/>
        <label>1</label>
    </ligand>
</feature>
<dbReference type="Pfam" id="PF00719">
    <property type="entry name" value="Pyrophosphatase"/>
    <property type="match status" value="1"/>
</dbReference>
<comment type="subunit">
    <text evidence="5">Homohexamer.</text>
</comment>
<evidence type="ECO:0000313" key="6">
    <source>
        <dbReference type="EMBL" id="OGM24687.1"/>
    </source>
</evidence>
<evidence type="ECO:0000256" key="1">
    <source>
        <dbReference type="ARBA" id="ARBA00001946"/>
    </source>
</evidence>
<feature type="binding site" evidence="5">
    <location>
        <position position="57"/>
    </location>
    <ligand>
        <name>Mg(2+)</name>
        <dbReference type="ChEBI" id="CHEBI:18420"/>
        <label>2</label>
    </ligand>
</feature>
<comment type="caution">
    <text evidence="6">The sequence shown here is derived from an EMBL/GenBank/DDBJ whole genome shotgun (WGS) entry which is preliminary data.</text>
</comment>
<dbReference type="EMBL" id="MGGI01000026">
    <property type="protein sequence ID" value="OGM24687.1"/>
    <property type="molecule type" value="Genomic_DNA"/>
</dbReference>
<dbReference type="PROSITE" id="PS00387">
    <property type="entry name" value="PPASE"/>
    <property type="match status" value="1"/>
</dbReference>
<organism evidence="6 7">
    <name type="scientific">Candidatus Woesebacteria bacterium RIFCSPHIGHO2_01_FULL_39_28</name>
    <dbReference type="NCBI Taxonomy" id="1802496"/>
    <lineage>
        <taxon>Bacteria</taxon>
        <taxon>Candidatus Woeseibacteriota</taxon>
    </lineage>
</organism>
<protein>
    <recommendedName>
        <fullName evidence="5">Inorganic pyrophosphatase</fullName>
        <ecNumber evidence="5">3.6.1.1</ecNumber>
    </recommendedName>
    <alternativeName>
        <fullName evidence="5">Pyrophosphate phospho-hydrolase</fullName>
        <shortName evidence="5">PPase</shortName>
    </alternativeName>
</protein>
<dbReference type="NCBIfam" id="NF002317">
    <property type="entry name" value="PRK01250.1"/>
    <property type="match status" value="1"/>
</dbReference>
<comment type="similarity">
    <text evidence="5">Belongs to the PPase family.</text>
</comment>
<dbReference type="InterPro" id="IPR036649">
    <property type="entry name" value="Pyrophosphatase_sf"/>
</dbReference>
<dbReference type="EC" id="3.6.1.1" evidence="5"/>
<feature type="binding site" evidence="5">
    <location>
        <position position="128"/>
    </location>
    <ligand>
        <name>substrate</name>
    </ligand>
</feature>
<comment type="subcellular location">
    <subcellularLocation>
        <location evidence="5">Cytoplasm</location>
    </subcellularLocation>
</comment>
<evidence type="ECO:0000256" key="2">
    <source>
        <dbReference type="ARBA" id="ARBA00022723"/>
    </source>
</evidence>
<accession>A0A1F7YBH4</accession>
<evidence type="ECO:0000313" key="7">
    <source>
        <dbReference type="Proteomes" id="UP000178851"/>
    </source>
</evidence>
<keyword evidence="3 5" id="KW-0378">Hydrolase</keyword>